<organism evidence="1 2">
    <name type="scientific">Gigaspora rosea</name>
    <dbReference type="NCBI Taxonomy" id="44941"/>
    <lineage>
        <taxon>Eukaryota</taxon>
        <taxon>Fungi</taxon>
        <taxon>Fungi incertae sedis</taxon>
        <taxon>Mucoromycota</taxon>
        <taxon>Glomeromycotina</taxon>
        <taxon>Glomeromycetes</taxon>
        <taxon>Diversisporales</taxon>
        <taxon>Gigasporaceae</taxon>
        <taxon>Gigaspora</taxon>
    </lineage>
</organism>
<gene>
    <name evidence="1" type="ORF">C2G38_2178755</name>
</gene>
<dbReference type="OrthoDB" id="2408290at2759"/>
<evidence type="ECO:0000313" key="2">
    <source>
        <dbReference type="Proteomes" id="UP000266673"/>
    </source>
</evidence>
<dbReference type="AlphaFoldDB" id="A0A397VI16"/>
<keyword evidence="2" id="KW-1185">Reference proteome</keyword>
<comment type="caution">
    <text evidence="1">The sequence shown here is derived from an EMBL/GenBank/DDBJ whole genome shotgun (WGS) entry which is preliminary data.</text>
</comment>
<proteinExistence type="predicted"/>
<name>A0A397VI16_9GLOM</name>
<dbReference type="EMBL" id="QKWP01000406">
    <property type="protein sequence ID" value="RIB20649.1"/>
    <property type="molecule type" value="Genomic_DNA"/>
</dbReference>
<protein>
    <recommendedName>
        <fullName evidence="3">C2H2-type domain-containing protein</fullName>
    </recommendedName>
</protein>
<reference evidence="1 2" key="1">
    <citation type="submission" date="2018-06" db="EMBL/GenBank/DDBJ databases">
        <title>Comparative genomics reveals the genomic features of Rhizophagus irregularis, R. cerebriforme, R. diaphanum and Gigaspora rosea, and their symbiotic lifestyle signature.</title>
        <authorList>
            <person name="Morin E."/>
            <person name="San Clemente H."/>
            <person name="Chen E.C.H."/>
            <person name="De La Providencia I."/>
            <person name="Hainaut M."/>
            <person name="Kuo A."/>
            <person name="Kohler A."/>
            <person name="Murat C."/>
            <person name="Tang N."/>
            <person name="Roy S."/>
            <person name="Loubradou J."/>
            <person name="Henrissat B."/>
            <person name="Grigoriev I.V."/>
            <person name="Corradi N."/>
            <person name="Roux C."/>
            <person name="Martin F.M."/>
        </authorList>
    </citation>
    <scope>NUCLEOTIDE SEQUENCE [LARGE SCALE GENOMIC DNA]</scope>
    <source>
        <strain evidence="1 2">DAOM 194757</strain>
    </source>
</reference>
<evidence type="ECO:0008006" key="3">
    <source>
        <dbReference type="Google" id="ProtNLM"/>
    </source>
</evidence>
<accession>A0A397VI16</accession>
<sequence length="181" mass="21506">MTNNSCSHSYIFIEPKVLITNYTLQEFKCEICGIKYKTKRGLNHHQSIVRKYNFRREGLYVLPLEAVNQFKKDLIYIIGSKLKAHFTQSGRQTLSFPCLENAYMQLASIFDNQNWGRKFFDNDQQTFILLFYAQAEKRSNHKKKSRFPELTVEWKTKHKKDAKNNQTSSGYMYLNFYTLQV</sequence>
<evidence type="ECO:0000313" key="1">
    <source>
        <dbReference type="EMBL" id="RIB20649.1"/>
    </source>
</evidence>
<dbReference type="Proteomes" id="UP000266673">
    <property type="component" value="Unassembled WGS sequence"/>
</dbReference>